<proteinExistence type="predicted"/>
<dbReference type="OrthoDB" id="285624at2759"/>
<evidence type="ECO:0000313" key="2">
    <source>
        <dbReference type="Proteomes" id="UP000000600"/>
    </source>
</evidence>
<dbReference type="RefSeq" id="XP_001425041.1">
    <property type="nucleotide sequence ID" value="XM_001425004.1"/>
</dbReference>
<dbReference type="OMA" id="HIFRETI"/>
<dbReference type="HOGENOM" id="CLU_570456_0_0_1"/>
<reference evidence="1 2" key="1">
    <citation type="journal article" date="2006" name="Nature">
        <title>Global trends of whole-genome duplications revealed by the ciliate Paramecium tetraurelia.</title>
        <authorList>
            <consortium name="Genoscope"/>
            <person name="Aury J.-M."/>
            <person name="Jaillon O."/>
            <person name="Duret L."/>
            <person name="Noel B."/>
            <person name="Jubin C."/>
            <person name="Porcel B.M."/>
            <person name="Segurens B."/>
            <person name="Daubin V."/>
            <person name="Anthouard V."/>
            <person name="Aiach N."/>
            <person name="Arnaiz O."/>
            <person name="Billaut A."/>
            <person name="Beisson J."/>
            <person name="Blanc I."/>
            <person name="Bouhouche K."/>
            <person name="Camara F."/>
            <person name="Duharcourt S."/>
            <person name="Guigo R."/>
            <person name="Gogendeau D."/>
            <person name="Katinka M."/>
            <person name="Keller A.-M."/>
            <person name="Kissmehl R."/>
            <person name="Klotz C."/>
            <person name="Koll F."/>
            <person name="Le Moue A."/>
            <person name="Lepere C."/>
            <person name="Malinsky S."/>
            <person name="Nowacki M."/>
            <person name="Nowak J.K."/>
            <person name="Plattner H."/>
            <person name="Poulain J."/>
            <person name="Ruiz F."/>
            <person name="Serrano V."/>
            <person name="Zagulski M."/>
            <person name="Dessen P."/>
            <person name="Betermier M."/>
            <person name="Weissenbach J."/>
            <person name="Scarpelli C."/>
            <person name="Schachter V."/>
            <person name="Sperling L."/>
            <person name="Meyer E."/>
            <person name="Cohen J."/>
            <person name="Wincker P."/>
        </authorList>
    </citation>
    <scope>NUCLEOTIDE SEQUENCE [LARGE SCALE GENOMIC DNA]</scope>
    <source>
        <strain evidence="1 2">Stock d4-2</strain>
    </source>
</reference>
<protein>
    <submittedName>
        <fullName evidence="1">Uncharacterized protein</fullName>
    </submittedName>
</protein>
<dbReference type="Proteomes" id="UP000000600">
    <property type="component" value="Unassembled WGS sequence"/>
</dbReference>
<dbReference type="KEGG" id="ptm:GSPATT00028678001"/>
<sequence>MGIPCSKQQPNTTNLTVHQSNDFQLLLAQPPHVQQELEEEIQEPKQTKIDVAQNSIDLNKKRYSSKDVSVISKYIENELKNQSIKIERLTIDMRDASASGKGGGFAQRKEISVEQFNDEESNICNTVYTNPKYKRLKSMNEHSMILLHLNENKQYSELLYRVINDYHFRIEHEAEFNDILMRSQDSFLQNLLISEKYINEYGIFHIFRETIKFSKLDLVLQNDFTLNSTQLHYNKCTIISFIPLVFVEISYFPLILATSHINMFCLYFTQANVQFKNLTNSNFELMNFLNQIKQSLKIKVSILSICEQNNYIILTIVINQNSMRDNQIISYINTSLNQQFGFIKCSTQPLVKYIGCELTDIDAWNNREFKEDTKTDSQFSSQFGWKLFGLNIKQVNLKNIGYIYYNLNQNYFEDIRIYSLSEVNRHQAEFEMIEIKVYCEKKYYKMLFQITYNDEDVVIKKNQTYLTTLINSRLTGIMVYDAERQMKY</sequence>
<accession>A0BGH6</accession>
<dbReference type="AlphaFoldDB" id="A0BGH6"/>
<dbReference type="GeneID" id="5010825"/>
<dbReference type="EMBL" id="CT867993">
    <property type="protein sequence ID" value="CAK57643.1"/>
    <property type="molecule type" value="Genomic_DNA"/>
</dbReference>
<organism evidence="1 2">
    <name type="scientific">Paramecium tetraurelia</name>
    <dbReference type="NCBI Taxonomy" id="5888"/>
    <lineage>
        <taxon>Eukaryota</taxon>
        <taxon>Sar</taxon>
        <taxon>Alveolata</taxon>
        <taxon>Ciliophora</taxon>
        <taxon>Intramacronucleata</taxon>
        <taxon>Oligohymenophorea</taxon>
        <taxon>Peniculida</taxon>
        <taxon>Parameciidae</taxon>
        <taxon>Paramecium</taxon>
    </lineage>
</organism>
<name>A0BGH6_PARTE</name>
<gene>
    <name evidence="1" type="ORF">GSPATT00028678001</name>
</gene>
<evidence type="ECO:0000313" key="1">
    <source>
        <dbReference type="EMBL" id="CAK57643.1"/>
    </source>
</evidence>
<keyword evidence="2" id="KW-1185">Reference proteome</keyword>
<dbReference type="InParanoid" id="A0BGH6"/>